<comment type="caution">
    <text evidence="2">The sequence shown here is derived from an EMBL/GenBank/DDBJ whole genome shotgun (WGS) entry which is preliminary data.</text>
</comment>
<sequence>MTDIRRAQILEDLAGDDKLRYDSDIKDVNILLLGLPINIYTLINHYQTAKEIWNCVKELMEGTEMTKQESEYMLYDEFDKFTSEPGDLIHSYYLRFAKLINDLNMIPMPMTPMQINMKFVNHLQPEWIQNGQVTVKNVQGRQSQGYAGNAGNNQASGARVINAVGNTGANQPRVIRCYNCNGEAQEAGVVLTEEKHDFLADSLKETGECEDLQLQATTNFKADHVDAYDSDCDDEATANAIFMENLSPIGSLNDDTVALCYDSDTLSEVPHYNTYHDSDVLNSNIQELGYIENIVSNNDSYDELKGNSDVISYTDYMLTIRDSANNYVPPPIQKNDMMLSVIEQIKSQVEKCSTVNQEAKSVNESLTSELERYKDRVRVLEYALKDGHSEQEAYLSPQQKQPALYNGNVLIAKHNPVTVCDSEETLILAEESRLKMLEKQNVVNTKPIDYSKLNKLYEIFVPQTQLSAEQLFWSSIPSPPVTVSKPKVFPKKLPSTSQVLRNLNNARDLLTKFDECIKRRTTLSPHKIGSREQSDIKGAFKADLFSKNLKETFKQFKKEFIIEVKEMKVIFEQMEDKEYLQESNKSLFELRKRFAKLKEYIITLDIAFQNHKEQMILNAPEMKNKQFFVKTINNQSVEINDLKVQLQDKLYVINKLKHLLAQKSQKTQCELPDVDSRIQKIKDENVSLAFQVSSFVKEREHIKLEYKKFYDSIKQTRAETKLQIDSLQQKLNE</sequence>
<evidence type="ECO:0000256" key="1">
    <source>
        <dbReference type="SAM" id="Coils"/>
    </source>
</evidence>
<reference evidence="2" key="1">
    <citation type="journal article" date="2022" name="Int. J. Mol. Sci.">
        <title>Draft Genome of Tanacetum Coccineum: Genomic Comparison of Closely Related Tanacetum-Family Plants.</title>
        <authorList>
            <person name="Yamashiro T."/>
            <person name="Shiraishi A."/>
            <person name="Nakayama K."/>
            <person name="Satake H."/>
        </authorList>
    </citation>
    <scope>NUCLEOTIDE SEQUENCE</scope>
</reference>
<proteinExistence type="predicted"/>
<evidence type="ECO:0008006" key="4">
    <source>
        <dbReference type="Google" id="ProtNLM"/>
    </source>
</evidence>
<keyword evidence="1" id="KW-0175">Coiled coil</keyword>
<name>A0ABQ4X9D2_9ASTR</name>
<dbReference type="EMBL" id="BQNB010009322">
    <property type="protein sequence ID" value="GJS61877.1"/>
    <property type="molecule type" value="Genomic_DNA"/>
</dbReference>
<feature type="coiled-coil region" evidence="1">
    <location>
        <begin position="356"/>
        <end position="383"/>
    </location>
</feature>
<organism evidence="2 3">
    <name type="scientific">Tanacetum coccineum</name>
    <dbReference type="NCBI Taxonomy" id="301880"/>
    <lineage>
        <taxon>Eukaryota</taxon>
        <taxon>Viridiplantae</taxon>
        <taxon>Streptophyta</taxon>
        <taxon>Embryophyta</taxon>
        <taxon>Tracheophyta</taxon>
        <taxon>Spermatophyta</taxon>
        <taxon>Magnoliopsida</taxon>
        <taxon>eudicotyledons</taxon>
        <taxon>Gunneridae</taxon>
        <taxon>Pentapetalae</taxon>
        <taxon>asterids</taxon>
        <taxon>campanulids</taxon>
        <taxon>Asterales</taxon>
        <taxon>Asteraceae</taxon>
        <taxon>Asteroideae</taxon>
        <taxon>Anthemideae</taxon>
        <taxon>Anthemidinae</taxon>
        <taxon>Tanacetum</taxon>
    </lineage>
</organism>
<keyword evidence="3" id="KW-1185">Reference proteome</keyword>
<reference evidence="2" key="2">
    <citation type="submission" date="2022-01" db="EMBL/GenBank/DDBJ databases">
        <authorList>
            <person name="Yamashiro T."/>
            <person name="Shiraishi A."/>
            <person name="Satake H."/>
            <person name="Nakayama K."/>
        </authorList>
    </citation>
    <scope>NUCLEOTIDE SEQUENCE</scope>
</reference>
<evidence type="ECO:0000313" key="3">
    <source>
        <dbReference type="Proteomes" id="UP001151760"/>
    </source>
</evidence>
<dbReference type="Proteomes" id="UP001151760">
    <property type="component" value="Unassembled WGS sequence"/>
</dbReference>
<dbReference type="Pfam" id="PF14223">
    <property type="entry name" value="Retrotran_gag_2"/>
    <property type="match status" value="1"/>
</dbReference>
<gene>
    <name evidence="2" type="ORF">Tco_0656661</name>
</gene>
<evidence type="ECO:0000313" key="2">
    <source>
        <dbReference type="EMBL" id="GJS61877.1"/>
    </source>
</evidence>
<accession>A0ABQ4X9D2</accession>
<protein>
    <recommendedName>
        <fullName evidence="4">Integrase, catalytic region, zinc finger, CCHC-type, peptidase aspartic, catalytic</fullName>
    </recommendedName>
</protein>